<evidence type="ECO:0000313" key="5">
    <source>
        <dbReference type="EMBL" id="GCD09131.1"/>
    </source>
</evidence>
<comment type="caution">
    <text evidence="5">The sequence shown here is derived from an EMBL/GenBank/DDBJ whole genome shotgun (WGS) entry which is preliminary data.</text>
</comment>
<dbReference type="InterPro" id="IPR050922">
    <property type="entry name" value="LytR/CpsA/Psr_CW_biosynth"/>
</dbReference>
<dbReference type="Pfam" id="PF03816">
    <property type="entry name" value="LytR_cpsA_psr"/>
    <property type="match status" value="1"/>
</dbReference>
<keyword evidence="2" id="KW-1133">Transmembrane helix</keyword>
<evidence type="ECO:0000259" key="3">
    <source>
        <dbReference type="Pfam" id="PF03816"/>
    </source>
</evidence>
<dbReference type="EMBL" id="BHYK01000003">
    <property type="protein sequence ID" value="GCD09131.1"/>
    <property type="molecule type" value="Genomic_DNA"/>
</dbReference>
<dbReference type="NCBIfam" id="TIGR00350">
    <property type="entry name" value="lytR_cpsA_psr"/>
    <property type="match status" value="1"/>
</dbReference>
<sequence length="420" mass="46684">MKKKTKRKVNYKKIAIGTIVFVVTAAILIFAGLYLYLSSFNNSAVDLSKKGVGSKLSKGEVEQIVKNGESCNILVMGVDVGTPGATNANDPKRTDTLILAHYDAKDKKISMVSIPRDTLIKINNKNQKINAAHAIGGVIYTVDAVEKLLGIRIDYYGKINYEGFRKVIDAIGGVDIDIKRTMSYDDPTQNLSIHFEKGKIHLDGKKAEEFFRWRKNNDGSGLADGDLGRIENQHMFISKIMDKIKSPGILIKVPGILKAIESSAETNMEAKDIIKYGYIFASNKGQLSMDTIKGDLKLINGQSYLVYNEAQNKNIISKLYDNKAIYVDKSKLRIKIINGTKKSGLASDFSKYLVEKGYNKPVTENGGTASKSKISVYNGNNDIKTALIKDFKIDNIEFLSSTQEKFDIIVLLGEDHEYMY</sequence>
<gene>
    <name evidence="5" type="ORF">Ctaglu_07540</name>
</gene>
<dbReference type="PANTHER" id="PTHR33392:SF6">
    <property type="entry name" value="POLYISOPRENYL-TEICHOIC ACID--PEPTIDOGLYCAN TEICHOIC ACID TRANSFERASE TAGU"/>
    <property type="match status" value="1"/>
</dbReference>
<feature type="domain" description="Cell envelope-related transcriptional attenuator" evidence="3">
    <location>
        <begin position="93"/>
        <end position="245"/>
    </location>
</feature>
<keyword evidence="2" id="KW-0472">Membrane</keyword>
<reference evidence="5 6" key="1">
    <citation type="submission" date="2018-11" db="EMBL/GenBank/DDBJ databases">
        <title>Genome sequencing and assembly of Clostridium tagluense strain A121.</title>
        <authorList>
            <person name="Murakami T."/>
            <person name="Segawa T."/>
            <person name="Shcherbakova V.A."/>
            <person name="Mori H."/>
            <person name="Yoshimura Y."/>
        </authorList>
    </citation>
    <scope>NUCLEOTIDE SEQUENCE [LARGE SCALE GENOMIC DNA]</scope>
    <source>
        <strain evidence="5 6">A121</strain>
    </source>
</reference>
<comment type="similarity">
    <text evidence="1">Belongs to the LytR/CpsA/Psr (LCP) family.</text>
</comment>
<keyword evidence="6" id="KW-1185">Reference proteome</keyword>
<dbReference type="RefSeq" id="WP_233439677.1">
    <property type="nucleotide sequence ID" value="NZ_BHYK01000003.1"/>
</dbReference>
<accession>A0A401UHU6</accession>
<evidence type="ECO:0000256" key="1">
    <source>
        <dbReference type="ARBA" id="ARBA00006068"/>
    </source>
</evidence>
<protein>
    <submittedName>
        <fullName evidence="5">Transcriptional regulator</fullName>
    </submittedName>
</protein>
<dbReference type="Proteomes" id="UP000287872">
    <property type="component" value="Unassembled WGS sequence"/>
</dbReference>
<proteinExistence type="inferred from homology"/>
<name>A0A401UHU6_9CLOT</name>
<feature type="domain" description="LytR/CpsA/Psr regulator C-terminal" evidence="4">
    <location>
        <begin position="332"/>
        <end position="415"/>
    </location>
</feature>
<feature type="transmembrane region" description="Helical" evidence="2">
    <location>
        <begin position="14"/>
        <end position="37"/>
    </location>
</feature>
<dbReference type="Pfam" id="PF13399">
    <property type="entry name" value="LytR_C"/>
    <property type="match status" value="1"/>
</dbReference>
<evidence type="ECO:0000313" key="6">
    <source>
        <dbReference type="Proteomes" id="UP000287872"/>
    </source>
</evidence>
<dbReference type="AlphaFoldDB" id="A0A401UHU6"/>
<evidence type="ECO:0000259" key="4">
    <source>
        <dbReference type="Pfam" id="PF13399"/>
    </source>
</evidence>
<organism evidence="5 6">
    <name type="scientific">Clostridium tagluense</name>
    <dbReference type="NCBI Taxonomy" id="360422"/>
    <lineage>
        <taxon>Bacteria</taxon>
        <taxon>Bacillati</taxon>
        <taxon>Bacillota</taxon>
        <taxon>Clostridia</taxon>
        <taxon>Eubacteriales</taxon>
        <taxon>Clostridiaceae</taxon>
        <taxon>Clostridium</taxon>
    </lineage>
</organism>
<keyword evidence="2" id="KW-0812">Transmembrane</keyword>
<dbReference type="InterPro" id="IPR004474">
    <property type="entry name" value="LytR_CpsA_psr"/>
</dbReference>
<dbReference type="InterPro" id="IPR027381">
    <property type="entry name" value="LytR/CpsA/Psr_C"/>
</dbReference>
<dbReference type="Gene3D" id="3.40.630.190">
    <property type="entry name" value="LCP protein"/>
    <property type="match status" value="1"/>
</dbReference>
<evidence type="ECO:0000256" key="2">
    <source>
        <dbReference type="SAM" id="Phobius"/>
    </source>
</evidence>
<dbReference type="PANTHER" id="PTHR33392">
    <property type="entry name" value="POLYISOPRENYL-TEICHOIC ACID--PEPTIDOGLYCAN TEICHOIC ACID TRANSFERASE TAGU"/>
    <property type="match status" value="1"/>
</dbReference>